<name>A0A2U3E717_PURLI</name>
<sequence length="568" mass="61876">MSPTSGIGSPPDVGDDFPTWPTSPGKQSGDAWLLLAGFVSPGPERSTADLQNVPFPRQWQVCSPVKQSPLTASRESNVIMEPATDRDMGTAQETRSSNGETDRGDEAGHQALNGHSKPNDSQAPVIIVGAGPVGLLLALRLAQKNIGSIVLDKDSAPSQLPRAIGYYGPVHDVFQEMGLYDQIADEGMPSGGYVWRKAPVDVLDENGSVVGKELGPILGENMMSQPGPEGKYKLGHYSIQLPQCRLAEIFLQEAAKTGLVKVLWDHKVAAVAQSESDVSVTVATNEGLATFTGQYLAACDGGKSTIRKLLGIRLVGHSWPERFLATDILRTAPVIPKVPVHFTVDEKFWGVATPLERVEAGKRGLWRYSLAVPAKPTDDPDCVPLTDEQVLEPEYVDSLLLRQVDGPRPSDHVVVRKSLYKMHQLLATTMHRGRCFLAGDAAHINNPIGGLGLCTGLLDADALSQTLEIAVSAKAAEDRSSAAPDALQQLFTRYSTERRWVFQNIIHPFSSANKTRLHGGNPDEVAREDWYFVALARGNKQELQAIHRPLYASWRTNMWQFWQTSSAD</sequence>
<reference evidence="8" key="1">
    <citation type="submission" date="2015-05" db="EMBL/GenBank/DDBJ databases">
        <authorList>
            <person name="Wang D.B."/>
            <person name="Wang M."/>
        </authorList>
    </citation>
    <scope>NUCLEOTIDE SEQUENCE</scope>
    <source>
        <strain evidence="8">36-1</strain>
    </source>
</reference>
<dbReference type="InterPro" id="IPR002938">
    <property type="entry name" value="FAD-bd"/>
</dbReference>
<dbReference type="Gene3D" id="3.50.50.60">
    <property type="entry name" value="FAD/NAD(P)-binding domain"/>
    <property type="match status" value="1"/>
</dbReference>
<keyword evidence="3" id="KW-0274">FAD</keyword>
<dbReference type="PANTHER" id="PTHR43004:SF19">
    <property type="entry name" value="BINDING MONOOXYGENASE, PUTATIVE (JCVI)-RELATED"/>
    <property type="match status" value="1"/>
</dbReference>
<feature type="region of interest" description="Disordered" evidence="5">
    <location>
        <begin position="81"/>
        <end position="123"/>
    </location>
</feature>
<evidence type="ECO:0000256" key="2">
    <source>
        <dbReference type="ARBA" id="ARBA00022630"/>
    </source>
</evidence>
<feature type="region of interest" description="Disordered" evidence="5">
    <location>
        <begin position="1"/>
        <end position="29"/>
    </location>
</feature>
<keyword evidence="10" id="KW-1185">Reference proteome</keyword>
<accession>A0A2U3E717</accession>
<dbReference type="GO" id="GO:0071949">
    <property type="term" value="F:FAD binding"/>
    <property type="evidence" value="ECO:0007669"/>
    <property type="project" value="InterPro"/>
</dbReference>
<gene>
    <name evidence="8" type="ORF">PCL_00413</name>
    <name evidence="7" type="ORF">Purlil1_8882</name>
</gene>
<evidence type="ECO:0000259" key="6">
    <source>
        <dbReference type="Pfam" id="PF01494"/>
    </source>
</evidence>
<dbReference type="PANTHER" id="PTHR43004">
    <property type="entry name" value="TRK SYSTEM POTASSIUM UPTAKE PROTEIN"/>
    <property type="match status" value="1"/>
</dbReference>
<reference evidence="8 9" key="2">
    <citation type="journal article" date="2016" name="Front. Microbiol.">
        <title>Genome and transcriptome sequences reveal the specific parasitism of the nematophagous Purpureocillium lilacinum 36-1.</title>
        <authorList>
            <person name="Xie J."/>
            <person name="Li S."/>
            <person name="Mo C."/>
            <person name="Xiao X."/>
            <person name="Peng D."/>
            <person name="Wang G."/>
            <person name="Xiao Y."/>
        </authorList>
    </citation>
    <scope>NUCLEOTIDE SEQUENCE [LARGE SCALE GENOMIC DNA]</scope>
    <source>
        <strain evidence="8 9">36-1</strain>
    </source>
</reference>
<dbReference type="PRINTS" id="PR00420">
    <property type="entry name" value="RNGMNOXGNASE"/>
</dbReference>
<dbReference type="InterPro" id="IPR050641">
    <property type="entry name" value="RIFMO-like"/>
</dbReference>
<keyword evidence="2" id="KW-0285">Flavoprotein</keyword>
<dbReference type="EMBL" id="JAWRVI010000038">
    <property type="protein sequence ID" value="KAK4086717.1"/>
    <property type="molecule type" value="Genomic_DNA"/>
</dbReference>
<comment type="caution">
    <text evidence="8">The sequence shown here is derived from an EMBL/GenBank/DDBJ whole genome shotgun (WGS) entry which is preliminary data.</text>
</comment>
<evidence type="ECO:0000313" key="8">
    <source>
        <dbReference type="EMBL" id="PWI70269.1"/>
    </source>
</evidence>
<reference evidence="7 10" key="4">
    <citation type="journal article" date="2024" name="Microbiol. Resour. Announc.">
        <title>Genome annotations for the ascomycete fungi Trichoderma harzianum, Trichoderma aggressivum, and Purpureocillium lilacinum.</title>
        <authorList>
            <person name="Beijen E.P.W."/>
            <person name="Ohm R.A."/>
        </authorList>
    </citation>
    <scope>NUCLEOTIDE SEQUENCE [LARGE SCALE GENOMIC DNA]</scope>
    <source>
        <strain evidence="7 10">CBS 150709</strain>
    </source>
</reference>
<keyword evidence="4" id="KW-0560">Oxidoreductase</keyword>
<dbReference type="Pfam" id="PF01494">
    <property type="entry name" value="FAD_binding_3"/>
    <property type="match status" value="1"/>
</dbReference>
<evidence type="ECO:0000256" key="3">
    <source>
        <dbReference type="ARBA" id="ARBA00022827"/>
    </source>
</evidence>
<evidence type="ECO:0000313" key="9">
    <source>
        <dbReference type="Proteomes" id="UP000245956"/>
    </source>
</evidence>
<reference evidence="7" key="3">
    <citation type="submission" date="2023-11" db="EMBL/GenBank/DDBJ databases">
        <authorList>
            <person name="Beijen E."/>
            <person name="Ohm R.A."/>
        </authorList>
    </citation>
    <scope>NUCLEOTIDE SEQUENCE</scope>
    <source>
        <strain evidence="7">CBS 150709</strain>
    </source>
</reference>
<evidence type="ECO:0000256" key="4">
    <source>
        <dbReference type="ARBA" id="ARBA00023002"/>
    </source>
</evidence>
<feature type="domain" description="FAD-binding" evidence="6">
    <location>
        <begin position="123"/>
        <end position="478"/>
    </location>
</feature>
<proteinExistence type="predicted"/>
<protein>
    <recommendedName>
        <fullName evidence="6">FAD-binding domain-containing protein</fullName>
    </recommendedName>
</protein>
<organism evidence="8 9">
    <name type="scientific">Purpureocillium lilacinum</name>
    <name type="common">Paecilomyces lilacinus</name>
    <dbReference type="NCBI Taxonomy" id="33203"/>
    <lineage>
        <taxon>Eukaryota</taxon>
        <taxon>Fungi</taxon>
        <taxon>Dikarya</taxon>
        <taxon>Ascomycota</taxon>
        <taxon>Pezizomycotina</taxon>
        <taxon>Sordariomycetes</taxon>
        <taxon>Hypocreomycetidae</taxon>
        <taxon>Hypocreales</taxon>
        <taxon>Ophiocordycipitaceae</taxon>
        <taxon>Purpureocillium</taxon>
    </lineage>
</organism>
<dbReference type="GO" id="GO:0016709">
    <property type="term" value="F:oxidoreductase activity, acting on paired donors, with incorporation or reduction of molecular oxygen, NAD(P)H as one donor, and incorporation of one atom of oxygen"/>
    <property type="evidence" value="ECO:0007669"/>
    <property type="project" value="UniProtKB-ARBA"/>
</dbReference>
<evidence type="ECO:0000256" key="1">
    <source>
        <dbReference type="ARBA" id="ARBA00001974"/>
    </source>
</evidence>
<evidence type="ECO:0000313" key="7">
    <source>
        <dbReference type="EMBL" id="KAK4086717.1"/>
    </source>
</evidence>
<dbReference type="AlphaFoldDB" id="A0A2U3E717"/>
<dbReference type="Proteomes" id="UP000245956">
    <property type="component" value="Unassembled WGS sequence"/>
</dbReference>
<dbReference type="Proteomes" id="UP001287286">
    <property type="component" value="Unassembled WGS sequence"/>
</dbReference>
<comment type="cofactor">
    <cofactor evidence="1">
        <name>FAD</name>
        <dbReference type="ChEBI" id="CHEBI:57692"/>
    </cofactor>
</comment>
<dbReference type="Gene3D" id="3.30.70.2450">
    <property type="match status" value="1"/>
</dbReference>
<dbReference type="InterPro" id="IPR036188">
    <property type="entry name" value="FAD/NAD-bd_sf"/>
</dbReference>
<dbReference type="SUPFAM" id="SSF51905">
    <property type="entry name" value="FAD/NAD(P)-binding domain"/>
    <property type="match status" value="1"/>
</dbReference>
<dbReference type="EMBL" id="LCWV01000010">
    <property type="protein sequence ID" value="PWI70269.1"/>
    <property type="molecule type" value="Genomic_DNA"/>
</dbReference>
<evidence type="ECO:0000313" key="10">
    <source>
        <dbReference type="Proteomes" id="UP001287286"/>
    </source>
</evidence>
<evidence type="ECO:0000256" key="5">
    <source>
        <dbReference type="SAM" id="MobiDB-lite"/>
    </source>
</evidence>